<dbReference type="AlphaFoldDB" id="A0A485M2U2"/>
<evidence type="ECO:0008006" key="2">
    <source>
        <dbReference type="Google" id="ProtNLM"/>
    </source>
</evidence>
<accession>A0A485M2U2</accession>
<dbReference type="EMBL" id="CAADRM010000127">
    <property type="protein sequence ID" value="VFU17084.1"/>
    <property type="molecule type" value="Genomic_DNA"/>
</dbReference>
<organism evidence="1">
    <name type="scientific">anaerobic digester metagenome</name>
    <dbReference type="NCBI Taxonomy" id="1263854"/>
    <lineage>
        <taxon>unclassified sequences</taxon>
        <taxon>metagenomes</taxon>
        <taxon>ecological metagenomes</taxon>
    </lineage>
</organism>
<gene>
    <name evidence="1" type="ORF">SCFA_610003</name>
</gene>
<proteinExistence type="predicted"/>
<reference evidence="1" key="1">
    <citation type="submission" date="2019-03" db="EMBL/GenBank/DDBJ databases">
        <authorList>
            <person name="Hao L."/>
        </authorList>
    </citation>
    <scope>NUCLEOTIDE SEQUENCE</scope>
</reference>
<name>A0A485M2U2_9ZZZZ</name>
<sequence length="217" mass="24851">MKVESLIDSIRSLPPYDTCIRLLNTLIFTRWHLQGKPVPPPHIVKQKKILSMARAHHITTFIETGTYRGDMVAAVKNSFRQIHSIELSNDLYKRASQKFSDQLHIHIHHGDSGVMLSQIIEKLKAPALFWLDGHYSGQSTSRSQTNTPIMRELEQIFAAGTFNHVILIDDARCFNGTHDYPDIAELRDFILSYRPNADITVEDDIIMVVPPPFEHLR</sequence>
<evidence type="ECO:0000313" key="1">
    <source>
        <dbReference type="EMBL" id="VFU17084.1"/>
    </source>
</evidence>
<protein>
    <recommendedName>
        <fullName evidence="2">Class I SAM-dependent methyltransferase</fullName>
    </recommendedName>
</protein>